<feature type="compositionally biased region" description="Basic residues" evidence="1">
    <location>
        <begin position="87"/>
        <end position="100"/>
    </location>
</feature>
<comment type="caution">
    <text evidence="2">The sequence shown here is derived from an EMBL/GenBank/DDBJ whole genome shotgun (WGS) entry which is preliminary data.</text>
</comment>
<reference evidence="2 3" key="1">
    <citation type="submission" date="2023-10" db="EMBL/GenBank/DDBJ databases">
        <authorList>
            <person name="Maclean D."/>
            <person name="Macfadyen A."/>
        </authorList>
    </citation>
    <scope>NUCLEOTIDE SEQUENCE [LARGE SCALE GENOMIC DNA]</scope>
</reference>
<keyword evidence="3" id="KW-1185">Reference proteome</keyword>
<feature type="compositionally biased region" description="Basic residues" evidence="1">
    <location>
        <begin position="125"/>
        <end position="136"/>
    </location>
</feature>
<evidence type="ECO:0000313" key="3">
    <source>
        <dbReference type="Proteomes" id="UP001314263"/>
    </source>
</evidence>
<evidence type="ECO:0000256" key="1">
    <source>
        <dbReference type="SAM" id="MobiDB-lite"/>
    </source>
</evidence>
<name>A0AAV1HZF0_9CHLO</name>
<dbReference type="Proteomes" id="UP001314263">
    <property type="component" value="Unassembled WGS sequence"/>
</dbReference>
<gene>
    <name evidence="2" type="ORF">CVIRNUC_002599</name>
</gene>
<dbReference type="EMBL" id="CAUYUE010000003">
    <property type="protein sequence ID" value="CAK0758164.1"/>
    <property type="molecule type" value="Genomic_DNA"/>
</dbReference>
<protein>
    <submittedName>
        <fullName evidence="2">Uncharacterized protein</fullName>
    </submittedName>
</protein>
<evidence type="ECO:0000313" key="2">
    <source>
        <dbReference type="EMBL" id="CAK0758164.1"/>
    </source>
</evidence>
<accession>A0AAV1HZF0</accession>
<sequence>MRLHSESKGAPIGRRQPTPCALRGGKRATEVHAQTAATKAPPPSDGSEETPTSVSPGGQSSATGTSVDKEIEQRQDAASKAEPTDGRKRKPHPLKGRKRPPVAGKGIEQKQDAAGEAEPTDGQKRKPHSLKGRKRPPGLGVEKT</sequence>
<feature type="compositionally biased region" description="Polar residues" evidence="1">
    <location>
        <begin position="49"/>
        <end position="66"/>
    </location>
</feature>
<organism evidence="2 3">
    <name type="scientific">Coccomyxa viridis</name>
    <dbReference type="NCBI Taxonomy" id="1274662"/>
    <lineage>
        <taxon>Eukaryota</taxon>
        <taxon>Viridiplantae</taxon>
        <taxon>Chlorophyta</taxon>
        <taxon>core chlorophytes</taxon>
        <taxon>Trebouxiophyceae</taxon>
        <taxon>Trebouxiophyceae incertae sedis</taxon>
        <taxon>Coccomyxaceae</taxon>
        <taxon>Coccomyxa</taxon>
    </lineage>
</organism>
<feature type="region of interest" description="Disordered" evidence="1">
    <location>
        <begin position="1"/>
        <end position="144"/>
    </location>
</feature>
<dbReference type="AlphaFoldDB" id="A0AAV1HZF0"/>
<feature type="compositionally biased region" description="Basic and acidic residues" evidence="1">
    <location>
        <begin position="67"/>
        <end position="86"/>
    </location>
</feature>
<proteinExistence type="predicted"/>